<name>A0A4Y7IAC3_PAPSO</name>
<organism evidence="1 2">
    <name type="scientific">Papaver somniferum</name>
    <name type="common">Opium poppy</name>
    <dbReference type="NCBI Taxonomy" id="3469"/>
    <lineage>
        <taxon>Eukaryota</taxon>
        <taxon>Viridiplantae</taxon>
        <taxon>Streptophyta</taxon>
        <taxon>Embryophyta</taxon>
        <taxon>Tracheophyta</taxon>
        <taxon>Spermatophyta</taxon>
        <taxon>Magnoliopsida</taxon>
        <taxon>Ranunculales</taxon>
        <taxon>Papaveraceae</taxon>
        <taxon>Papaveroideae</taxon>
        <taxon>Papaver</taxon>
    </lineage>
</organism>
<proteinExistence type="predicted"/>
<protein>
    <submittedName>
        <fullName evidence="1">Uncharacterized protein</fullName>
    </submittedName>
</protein>
<dbReference type="AlphaFoldDB" id="A0A4Y7IAC3"/>
<evidence type="ECO:0000313" key="2">
    <source>
        <dbReference type="Proteomes" id="UP000316621"/>
    </source>
</evidence>
<gene>
    <name evidence="1" type="ORF">C5167_037711</name>
</gene>
<keyword evidence="2" id="KW-1185">Reference proteome</keyword>
<sequence>MANRKCSSLANFGNVFHIPSLTTSFLLLLLGRQPHKDAIFPWFGSPNSKSHGNMIRVTCQGDLIVTITKFKIVVFIRVPFSRVTFSRMLVRSYN</sequence>
<evidence type="ECO:0000313" key="1">
    <source>
        <dbReference type="EMBL" id="RZC44760.1"/>
    </source>
</evidence>
<dbReference type="Gramene" id="RZC44760">
    <property type="protein sequence ID" value="RZC44760"/>
    <property type="gene ID" value="C5167_037711"/>
</dbReference>
<reference evidence="1 2" key="1">
    <citation type="journal article" date="2018" name="Science">
        <title>The opium poppy genome and morphinan production.</title>
        <authorList>
            <person name="Guo L."/>
            <person name="Winzer T."/>
            <person name="Yang X."/>
            <person name="Li Y."/>
            <person name="Ning Z."/>
            <person name="He Z."/>
            <person name="Teodor R."/>
            <person name="Lu Y."/>
            <person name="Bowser T.A."/>
            <person name="Graham I.A."/>
            <person name="Ye K."/>
        </authorList>
    </citation>
    <scope>NUCLEOTIDE SEQUENCE [LARGE SCALE GENOMIC DNA]</scope>
    <source>
        <strain evidence="2">cv. HN1</strain>
        <tissue evidence="1">Leaves</tissue>
    </source>
</reference>
<dbReference type="EMBL" id="CM010715">
    <property type="protein sequence ID" value="RZC44760.1"/>
    <property type="molecule type" value="Genomic_DNA"/>
</dbReference>
<accession>A0A4Y7IAC3</accession>
<dbReference type="Proteomes" id="UP000316621">
    <property type="component" value="Chromosome 1"/>
</dbReference>